<accession>A0A1E3Q473</accession>
<keyword evidence="1" id="KW-0472">Membrane</keyword>
<evidence type="ECO:0000313" key="3">
    <source>
        <dbReference type="Proteomes" id="UP000094385"/>
    </source>
</evidence>
<keyword evidence="1" id="KW-1133">Transmembrane helix</keyword>
<gene>
    <name evidence="2" type="ORF">LIPSTDRAFT_297459</name>
</gene>
<evidence type="ECO:0000313" key="2">
    <source>
        <dbReference type="EMBL" id="ODQ72483.1"/>
    </source>
</evidence>
<name>A0A1E3Q473_LIPST</name>
<dbReference type="EMBL" id="KV454295">
    <property type="protein sequence ID" value="ODQ72483.1"/>
    <property type="molecule type" value="Genomic_DNA"/>
</dbReference>
<sequence length="121" mass="14281">MEIDIYYVRIYTYYLDIYICLAYLLHSGFSLHAYYTCDTINSSRTQNTSSLQRAQRNMTVRCQYLIEPSRPYARCTNSGPWILFTGFYVSCTRYCSRVKQWSSCCRLHVICRCSLQKAGRT</sequence>
<protein>
    <submittedName>
        <fullName evidence="2">Uncharacterized protein</fullName>
    </submittedName>
</protein>
<organism evidence="2 3">
    <name type="scientific">Lipomyces starkeyi NRRL Y-11557</name>
    <dbReference type="NCBI Taxonomy" id="675824"/>
    <lineage>
        <taxon>Eukaryota</taxon>
        <taxon>Fungi</taxon>
        <taxon>Dikarya</taxon>
        <taxon>Ascomycota</taxon>
        <taxon>Saccharomycotina</taxon>
        <taxon>Lipomycetes</taxon>
        <taxon>Lipomycetales</taxon>
        <taxon>Lipomycetaceae</taxon>
        <taxon>Lipomyces</taxon>
    </lineage>
</organism>
<dbReference type="AlphaFoldDB" id="A0A1E3Q473"/>
<dbReference type="Proteomes" id="UP000094385">
    <property type="component" value="Unassembled WGS sequence"/>
</dbReference>
<keyword evidence="1" id="KW-0812">Transmembrane</keyword>
<feature type="transmembrane region" description="Helical" evidence="1">
    <location>
        <begin position="12"/>
        <end position="35"/>
    </location>
</feature>
<keyword evidence="3" id="KW-1185">Reference proteome</keyword>
<reference evidence="2 3" key="1">
    <citation type="journal article" date="2016" name="Proc. Natl. Acad. Sci. U.S.A.">
        <title>Comparative genomics of biotechnologically important yeasts.</title>
        <authorList>
            <person name="Riley R."/>
            <person name="Haridas S."/>
            <person name="Wolfe K.H."/>
            <person name="Lopes M.R."/>
            <person name="Hittinger C.T."/>
            <person name="Goeker M."/>
            <person name="Salamov A.A."/>
            <person name="Wisecaver J.H."/>
            <person name="Long T.M."/>
            <person name="Calvey C.H."/>
            <person name="Aerts A.L."/>
            <person name="Barry K.W."/>
            <person name="Choi C."/>
            <person name="Clum A."/>
            <person name="Coughlan A.Y."/>
            <person name="Deshpande S."/>
            <person name="Douglass A.P."/>
            <person name="Hanson S.J."/>
            <person name="Klenk H.-P."/>
            <person name="LaButti K.M."/>
            <person name="Lapidus A."/>
            <person name="Lindquist E.A."/>
            <person name="Lipzen A.M."/>
            <person name="Meier-Kolthoff J.P."/>
            <person name="Ohm R.A."/>
            <person name="Otillar R.P."/>
            <person name="Pangilinan J.L."/>
            <person name="Peng Y."/>
            <person name="Rokas A."/>
            <person name="Rosa C.A."/>
            <person name="Scheuner C."/>
            <person name="Sibirny A.A."/>
            <person name="Slot J.C."/>
            <person name="Stielow J.B."/>
            <person name="Sun H."/>
            <person name="Kurtzman C.P."/>
            <person name="Blackwell M."/>
            <person name="Grigoriev I.V."/>
            <person name="Jeffries T.W."/>
        </authorList>
    </citation>
    <scope>NUCLEOTIDE SEQUENCE [LARGE SCALE GENOMIC DNA]</scope>
    <source>
        <strain evidence="2 3">NRRL Y-11557</strain>
    </source>
</reference>
<evidence type="ECO:0000256" key="1">
    <source>
        <dbReference type="SAM" id="Phobius"/>
    </source>
</evidence>
<proteinExistence type="predicted"/>